<evidence type="ECO:0000256" key="25">
    <source>
        <dbReference type="ARBA" id="ARBA00047903"/>
    </source>
</evidence>
<evidence type="ECO:0000256" key="14">
    <source>
        <dbReference type="ARBA" id="ARBA00023098"/>
    </source>
</evidence>
<comment type="catalytic activity">
    <reaction evidence="23">
        <text>leukotriene B4 + NADP(+) = 12-oxo-leukotriene B4 + NADPH + H(+)</text>
        <dbReference type="Rhea" id="RHEA:50608"/>
        <dbReference type="ChEBI" id="CHEBI:15378"/>
        <dbReference type="ChEBI" id="CHEBI:57461"/>
        <dbReference type="ChEBI" id="CHEBI:57783"/>
        <dbReference type="ChEBI" id="CHEBI:58349"/>
        <dbReference type="ChEBI" id="CHEBI:133309"/>
    </reaction>
    <physiologicalReaction direction="left-to-right" evidence="23">
        <dbReference type="Rhea" id="RHEA:50609"/>
    </physiologicalReaction>
</comment>
<dbReference type="InterPro" id="IPR020843">
    <property type="entry name" value="ER"/>
</dbReference>
<evidence type="ECO:0000256" key="15">
    <source>
        <dbReference type="ARBA" id="ARBA00023278"/>
    </source>
</evidence>
<dbReference type="InterPro" id="IPR045010">
    <property type="entry name" value="MDR_fam"/>
</dbReference>
<comment type="catalytic activity">
    <reaction evidence="33">
        <text>an n-alkanal + NADP(+) = an alk-2-enal + NADPH + H(+)</text>
        <dbReference type="Rhea" id="RHEA:13737"/>
        <dbReference type="ChEBI" id="CHEBI:12834"/>
        <dbReference type="ChEBI" id="CHEBI:13757"/>
        <dbReference type="ChEBI" id="CHEBI:15378"/>
        <dbReference type="ChEBI" id="CHEBI:57783"/>
        <dbReference type="ChEBI" id="CHEBI:58349"/>
        <dbReference type="EC" id="1.3.1.74"/>
    </reaction>
    <physiologicalReaction direction="right-to-left" evidence="33">
        <dbReference type="Rhea" id="RHEA:13739"/>
    </physiologicalReaction>
</comment>
<evidence type="ECO:0000256" key="34">
    <source>
        <dbReference type="ARBA" id="ARBA00049368"/>
    </source>
</evidence>
<keyword evidence="7" id="KW-0963">Cytoplasm</keyword>
<evidence type="ECO:0000256" key="8">
    <source>
        <dbReference type="ARBA" id="ARBA00022501"/>
    </source>
</evidence>
<evidence type="ECO:0000256" key="9">
    <source>
        <dbReference type="ARBA" id="ARBA00022553"/>
    </source>
</evidence>
<feature type="domain" description="Enoyl reductase (ER)" evidence="35">
    <location>
        <begin position="15"/>
        <end position="353"/>
    </location>
</feature>
<evidence type="ECO:0000256" key="16">
    <source>
        <dbReference type="ARBA" id="ARBA00031851"/>
    </source>
</evidence>
<evidence type="ECO:0000256" key="10">
    <source>
        <dbReference type="ARBA" id="ARBA00022832"/>
    </source>
</evidence>
<keyword evidence="10" id="KW-0276">Fatty acid metabolism</keyword>
<evidence type="ECO:0000256" key="1">
    <source>
        <dbReference type="ARBA" id="ARBA00004496"/>
    </source>
</evidence>
<accession>A0A9Q1BTT2</accession>
<dbReference type="FunFam" id="3.40.50.720:FF:000121">
    <property type="entry name" value="Prostaglandin reductase 2"/>
    <property type="match status" value="1"/>
</dbReference>
<evidence type="ECO:0000259" key="35">
    <source>
        <dbReference type="SMART" id="SM00829"/>
    </source>
</evidence>
<dbReference type="Proteomes" id="UP001152320">
    <property type="component" value="Chromosome 11"/>
</dbReference>
<evidence type="ECO:0000256" key="12">
    <source>
        <dbReference type="ARBA" id="ARBA00022990"/>
    </source>
</evidence>
<comment type="catalytic activity">
    <reaction evidence="29">
        <text>20-hydroxy-leukotriene B4 + NADP(+) = 12-oxo-20-hydroxy-leukotriene B4 + NADPH + H(+)</text>
        <dbReference type="Rhea" id="RHEA:51208"/>
        <dbReference type="ChEBI" id="CHEBI:15378"/>
        <dbReference type="ChEBI" id="CHEBI:57460"/>
        <dbReference type="ChEBI" id="CHEBI:57783"/>
        <dbReference type="ChEBI" id="CHEBI:58349"/>
        <dbReference type="ChEBI" id="CHEBI:133346"/>
    </reaction>
    <physiologicalReaction direction="left-to-right" evidence="29">
        <dbReference type="Rhea" id="RHEA:51209"/>
    </physiologicalReaction>
</comment>
<dbReference type="SUPFAM" id="SSF51735">
    <property type="entry name" value="NAD(P)-binding Rossmann-fold domains"/>
    <property type="match status" value="1"/>
</dbReference>
<evidence type="ECO:0000256" key="2">
    <source>
        <dbReference type="ARBA" id="ARBA00010460"/>
    </source>
</evidence>
<dbReference type="GO" id="GO:0006693">
    <property type="term" value="P:prostaglandin metabolic process"/>
    <property type="evidence" value="ECO:0007669"/>
    <property type="project" value="UniProtKB-KW"/>
</dbReference>
<evidence type="ECO:0000256" key="23">
    <source>
        <dbReference type="ARBA" id="ARBA00047871"/>
    </source>
</evidence>
<comment type="catalytic activity">
    <reaction evidence="32">
        <text>13,14-dihydro-15-oxo-prostaglandin E1 + NADP(+) = 15-oxoprostaglandin E1 + NADPH + H(+)</text>
        <dbReference type="Rhea" id="RHEA:50584"/>
        <dbReference type="ChEBI" id="CHEBI:15378"/>
        <dbReference type="ChEBI" id="CHEBI:57401"/>
        <dbReference type="ChEBI" id="CHEBI:57783"/>
        <dbReference type="ChEBI" id="CHEBI:58349"/>
        <dbReference type="ChEBI" id="CHEBI:133408"/>
    </reaction>
    <physiologicalReaction direction="right-to-left" evidence="32">
        <dbReference type="Rhea" id="RHEA:50586"/>
    </physiologicalReaction>
</comment>
<comment type="catalytic activity">
    <reaction evidence="20">
        <text>octanal + NADP(+) = (2E)-octenal + NADPH + H(+)</text>
        <dbReference type="Rhea" id="RHEA:50780"/>
        <dbReference type="ChEBI" id="CHEBI:15378"/>
        <dbReference type="ChEBI" id="CHEBI:17935"/>
        <dbReference type="ChEBI" id="CHEBI:57783"/>
        <dbReference type="ChEBI" id="CHEBI:58349"/>
        <dbReference type="ChEBI" id="CHEBI:61748"/>
    </reaction>
    <physiologicalReaction direction="right-to-left" evidence="20">
        <dbReference type="Rhea" id="RHEA:50782"/>
    </physiologicalReaction>
</comment>
<evidence type="ECO:0000256" key="19">
    <source>
        <dbReference type="ARBA" id="ARBA00033119"/>
    </source>
</evidence>
<keyword evidence="12" id="KW-0007">Acetylation</keyword>
<comment type="catalytic activity">
    <reaction evidence="34">
        <text>hexanal + NADP(+) = (E)-hex-2-enal + NADPH + H(+)</text>
        <dbReference type="Rhea" id="RHEA:50776"/>
        <dbReference type="ChEBI" id="CHEBI:15378"/>
        <dbReference type="ChEBI" id="CHEBI:28913"/>
        <dbReference type="ChEBI" id="CHEBI:57783"/>
        <dbReference type="ChEBI" id="CHEBI:58349"/>
        <dbReference type="ChEBI" id="CHEBI:88528"/>
    </reaction>
    <physiologicalReaction direction="right-to-left" evidence="34">
        <dbReference type="Rhea" id="RHEA:50778"/>
    </physiologicalReaction>
</comment>
<dbReference type="InterPro" id="IPR041694">
    <property type="entry name" value="ADH_N_2"/>
</dbReference>
<keyword evidence="37" id="KW-1185">Reference proteome</keyword>
<evidence type="ECO:0000256" key="24">
    <source>
        <dbReference type="ARBA" id="ARBA00047878"/>
    </source>
</evidence>
<dbReference type="AlphaFoldDB" id="A0A9Q1BTT2"/>
<dbReference type="Gene3D" id="3.40.50.720">
    <property type="entry name" value="NAD(P)-binding Rossmann-like Domain"/>
    <property type="match status" value="1"/>
</dbReference>
<comment type="catalytic activity">
    <reaction evidence="26">
        <text>nonan-2-one + NADP(+) = (3E)-nonen-2-one + NADPH + H(+)</text>
        <dbReference type="Rhea" id="RHEA:50616"/>
        <dbReference type="ChEBI" id="CHEBI:15378"/>
        <dbReference type="ChEBI" id="CHEBI:57783"/>
        <dbReference type="ChEBI" id="CHEBI:58349"/>
        <dbReference type="ChEBI" id="CHEBI:77927"/>
        <dbReference type="ChEBI" id="CHEBI:133457"/>
    </reaction>
    <physiologicalReaction direction="right-to-left" evidence="26">
        <dbReference type="Rhea" id="RHEA:50618"/>
    </physiologicalReaction>
</comment>
<evidence type="ECO:0000256" key="6">
    <source>
        <dbReference type="ARBA" id="ARBA00020651"/>
    </source>
</evidence>
<evidence type="ECO:0000256" key="20">
    <source>
        <dbReference type="ARBA" id="ARBA00047461"/>
    </source>
</evidence>
<comment type="catalytic activity">
    <reaction evidence="31">
        <text>(5S,12S)-dihydroxy-(6E,10E,12E,14Z)-eicosatetraenoate + NADP(+) = 12-oxo-(5S)-hydroxy-(6E,8E,10E,14Z)-eicosatetraenoate + NADPH + H(+)</text>
        <dbReference type="Rhea" id="RHEA:51212"/>
        <dbReference type="ChEBI" id="CHEBI:15378"/>
        <dbReference type="ChEBI" id="CHEBI:57783"/>
        <dbReference type="ChEBI" id="CHEBI:58349"/>
        <dbReference type="ChEBI" id="CHEBI:133974"/>
        <dbReference type="ChEBI" id="CHEBI:133975"/>
    </reaction>
    <physiologicalReaction direction="left-to-right" evidence="31">
        <dbReference type="Rhea" id="RHEA:51213"/>
    </physiologicalReaction>
</comment>
<dbReference type="GO" id="GO:0047522">
    <property type="term" value="F:15-oxoprostaglandin 13-reductase [NAD(P)+] activity"/>
    <property type="evidence" value="ECO:0007669"/>
    <property type="project" value="UniProtKB-EC"/>
</dbReference>
<proteinExistence type="inferred from homology"/>
<evidence type="ECO:0000256" key="13">
    <source>
        <dbReference type="ARBA" id="ARBA00023002"/>
    </source>
</evidence>
<keyword evidence="15" id="KW-0379">Hydroxylation</keyword>
<evidence type="ECO:0000256" key="11">
    <source>
        <dbReference type="ARBA" id="ARBA00022857"/>
    </source>
</evidence>
<evidence type="ECO:0000256" key="33">
    <source>
        <dbReference type="ARBA" id="ARBA00049179"/>
    </source>
</evidence>
<dbReference type="GO" id="GO:0005737">
    <property type="term" value="C:cytoplasm"/>
    <property type="evidence" value="ECO:0007669"/>
    <property type="project" value="UniProtKB-SubCell"/>
</dbReference>
<dbReference type="PANTHER" id="PTHR43205:SF7">
    <property type="entry name" value="PROSTAGLANDIN REDUCTASE 1"/>
    <property type="match status" value="1"/>
</dbReference>
<evidence type="ECO:0000256" key="3">
    <source>
        <dbReference type="ARBA" id="ARBA00011852"/>
    </source>
</evidence>
<comment type="catalytic activity">
    <reaction evidence="27">
        <text>13,14-dihydro-15-oxo-PGF2alpha + NADP(+) = 15-oxoprostaglandin F2alpha + NADPH + H(+)</text>
        <dbReference type="Rhea" id="RHEA:50588"/>
        <dbReference type="ChEBI" id="CHEBI:15378"/>
        <dbReference type="ChEBI" id="CHEBI:57783"/>
        <dbReference type="ChEBI" id="CHEBI:58349"/>
        <dbReference type="ChEBI" id="CHEBI:133374"/>
        <dbReference type="ChEBI" id="CHEBI:133409"/>
    </reaction>
    <physiologicalReaction direction="right-to-left" evidence="27">
        <dbReference type="Rhea" id="RHEA:50590"/>
    </physiologicalReaction>
</comment>
<evidence type="ECO:0000256" key="7">
    <source>
        <dbReference type="ARBA" id="ARBA00022490"/>
    </source>
</evidence>
<keyword evidence="8" id="KW-0644">Prostaglandin metabolism</keyword>
<gene>
    <name evidence="36" type="ORF">HOLleu_23172</name>
</gene>
<comment type="caution">
    <text evidence="36">The sequence shown here is derived from an EMBL/GenBank/DDBJ whole genome shotgun (WGS) entry which is preliminary data.</text>
</comment>
<dbReference type="InterPro" id="IPR013149">
    <property type="entry name" value="ADH-like_C"/>
</dbReference>
<evidence type="ECO:0000256" key="21">
    <source>
        <dbReference type="ARBA" id="ARBA00047617"/>
    </source>
</evidence>
<keyword evidence="14" id="KW-0443">Lipid metabolism</keyword>
<evidence type="ECO:0000256" key="28">
    <source>
        <dbReference type="ARBA" id="ARBA00048387"/>
    </source>
</evidence>
<evidence type="ECO:0000256" key="27">
    <source>
        <dbReference type="ARBA" id="ARBA00048290"/>
    </source>
</evidence>
<dbReference type="CDD" id="cd08294">
    <property type="entry name" value="leukotriene_B4_DH_like"/>
    <property type="match status" value="1"/>
</dbReference>
<comment type="catalytic activity">
    <reaction evidence="22">
        <text>pentan-2-one + NADP(+) = (E)-pent-3-en-2-one + NADPH + H(+)</text>
        <dbReference type="Rhea" id="RHEA:50788"/>
        <dbReference type="ChEBI" id="CHEBI:15378"/>
        <dbReference type="ChEBI" id="CHEBI:16472"/>
        <dbReference type="ChEBI" id="CHEBI:57783"/>
        <dbReference type="ChEBI" id="CHEBI:58349"/>
        <dbReference type="ChEBI" id="CHEBI:145276"/>
    </reaction>
    <physiologicalReaction direction="right-to-left" evidence="22">
        <dbReference type="Rhea" id="RHEA:50790"/>
    </physiologicalReaction>
</comment>
<evidence type="ECO:0000256" key="18">
    <source>
        <dbReference type="ARBA" id="ARBA00032297"/>
    </source>
</evidence>
<evidence type="ECO:0000256" key="5">
    <source>
        <dbReference type="ARBA" id="ARBA00012410"/>
    </source>
</evidence>
<dbReference type="EMBL" id="JAIZAY010000011">
    <property type="protein sequence ID" value="KAJ8033048.1"/>
    <property type="molecule type" value="Genomic_DNA"/>
</dbReference>
<dbReference type="EC" id="1.3.1.48" evidence="4"/>
<dbReference type="GO" id="GO:0032440">
    <property type="term" value="F:2-alkenal reductase [NAD(P)H] activity"/>
    <property type="evidence" value="ECO:0007669"/>
    <property type="project" value="UniProtKB-EC"/>
</dbReference>
<comment type="catalytic activity">
    <reaction evidence="30">
        <text>6-trans-leukotriene B4 + NADP(+) = 12-oxo-(5S)-hydroxy-(6E,8E,10E,14Z)-eicosatetraenoate + NADPH + H(+)</text>
        <dbReference type="Rhea" id="RHEA:51204"/>
        <dbReference type="ChEBI" id="CHEBI:15378"/>
        <dbReference type="ChEBI" id="CHEBI:57783"/>
        <dbReference type="ChEBI" id="CHEBI:58349"/>
        <dbReference type="ChEBI" id="CHEBI:90723"/>
        <dbReference type="ChEBI" id="CHEBI:133974"/>
    </reaction>
    <physiologicalReaction direction="left-to-right" evidence="30">
        <dbReference type="Rhea" id="RHEA:51205"/>
    </physiologicalReaction>
</comment>
<comment type="catalytic activity">
    <reaction evidence="25">
        <text>dodecanal + NADP(+) = (2E)-dodecenal + NADPH + H(+)</text>
        <dbReference type="Rhea" id="RHEA:50784"/>
        <dbReference type="ChEBI" id="CHEBI:15378"/>
        <dbReference type="ChEBI" id="CHEBI:27836"/>
        <dbReference type="ChEBI" id="CHEBI:57783"/>
        <dbReference type="ChEBI" id="CHEBI:58349"/>
        <dbReference type="ChEBI" id="CHEBI:133741"/>
    </reaction>
    <physiologicalReaction direction="right-to-left" evidence="25">
        <dbReference type="Rhea" id="RHEA:50786"/>
    </physiologicalReaction>
</comment>
<comment type="catalytic activity">
    <reaction evidence="21">
        <text>decanal + NADP(+) = (2E)-decenal + NADPH + H(+)</text>
        <dbReference type="Rhea" id="RHEA:50612"/>
        <dbReference type="ChEBI" id="CHEBI:15378"/>
        <dbReference type="ChEBI" id="CHEBI:31457"/>
        <dbReference type="ChEBI" id="CHEBI:57783"/>
        <dbReference type="ChEBI" id="CHEBI:58349"/>
        <dbReference type="ChEBI" id="CHEBI:133455"/>
    </reaction>
    <physiologicalReaction direction="right-to-left" evidence="21">
        <dbReference type="Rhea" id="RHEA:50614"/>
    </physiologicalReaction>
</comment>
<evidence type="ECO:0000256" key="26">
    <source>
        <dbReference type="ARBA" id="ARBA00048066"/>
    </source>
</evidence>
<sequence length="355" mass="39093">MTKGRQWVLVKPYDGLPKRTDLELQKFEIPDLKDGEMLIAAEALSVDPYMRYWGSALKKGDTIMGQIVARVVKSNNPGFKAGDRVSAFTGWVSHAVVSSHTSSDFVDLLNHFPVTKIPDSLKDYPPSLSLGVLGMPGLTAYFGILRVGKLKPKDTVFVNAAAGAVGSLVGQIAKIKYNRCTCKTTKQGCKVIGSTGSDEKVKYLTEELGFDAAFNYKVVTHDKLSETLSKLAPDGIDVFFENVGGEASSVVYKHLNKNGRVAVCGSISNYNCPEDAMPKVTEFIQHLFYKSIQIQGFIVLEFMSEFEGALKEMAGWMQEGKLKYREHVHKGFDKMFDAFMDLFAGNNIGKVVVTV</sequence>
<name>A0A9Q1BTT2_HOLLE</name>
<dbReference type="Pfam" id="PF16884">
    <property type="entry name" value="ADH_N_2"/>
    <property type="match status" value="1"/>
</dbReference>
<dbReference type="Pfam" id="PF00107">
    <property type="entry name" value="ADH_zinc_N"/>
    <property type="match status" value="1"/>
</dbReference>
<dbReference type="OrthoDB" id="809632at2759"/>
<evidence type="ECO:0000256" key="22">
    <source>
        <dbReference type="ARBA" id="ARBA00047742"/>
    </source>
</evidence>
<dbReference type="SUPFAM" id="SSF50129">
    <property type="entry name" value="GroES-like"/>
    <property type="match status" value="2"/>
</dbReference>
<keyword evidence="9" id="KW-0597">Phosphoprotein</keyword>
<comment type="subunit">
    <text evidence="3">Monomer or homodimer.</text>
</comment>
<dbReference type="Gene3D" id="3.90.180.10">
    <property type="entry name" value="Medium-chain alcohol dehydrogenases, catalytic domain"/>
    <property type="match status" value="1"/>
</dbReference>
<comment type="catalytic activity">
    <reaction evidence="24">
        <text>13,14-dihydro-15-oxo-prostaglandin F1alpha + NADP(+) = 15-oxoprostaglandin F1alpha + NADPH + H(+)</text>
        <dbReference type="Rhea" id="RHEA:50592"/>
        <dbReference type="ChEBI" id="CHEBI:15378"/>
        <dbReference type="ChEBI" id="CHEBI:57783"/>
        <dbReference type="ChEBI" id="CHEBI:58349"/>
        <dbReference type="ChEBI" id="CHEBI:79072"/>
        <dbReference type="ChEBI" id="CHEBI:133411"/>
    </reaction>
    <physiologicalReaction direction="right-to-left" evidence="24">
        <dbReference type="Rhea" id="RHEA:50594"/>
    </physiologicalReaction>
</comment>
<dbReference type="InterPro" id="IPR011032">
    <property type="entry name" value="GroES-like_sf"/>
</dbReference>
<comment type="subcellular location">
    <subcellularLocation>
        <location evidence="1">Cytoplasm</location>
    </subcellularLocation>
</comment>
<evidence type="ECO:0000256" key="17">
    <source>
        <dbReference type="ARBA" id="ARBA00032255"/>
    </source>
</evidence>
<dbReference type="EC" id="1.3.1.74" evidence="5"/>
<evidence type="ECO:0000256" key="31">
    <source>
        <dbReference type="ARBA" id="ARBA00049068"/>
    </source>
</evidence>
<organism evidence="36 37">
    <name type="scientific">Holothuria leucospilota</name>
    <name type="common">Black long sea cucumber</name>
    <name type="synonym">Mertensiothuria leucospilota</name>
    <dbReference type="NCBI Taxonomy" id="206669"/>
    <lineage>
        <taxon>Eukaryota</taxon>
        <taxon>Metazoa</taxon>
        <taxon>Echinodermata</taxon>
        <taxon>Eleutherozoa</taxon>
        <taxon>Echinozoa</taxon>
        <taxon>Holothuroidea</taxon>
        <taxon>Aspidochirotacea</taxon>
        <taxon>Aspidochirotida</taxon>
        <taxon>Holothuriidae</taxon>
        <taxon>Holothuria</taxon>
    </lineage>
</organism>
<evidence type="ECO:0000313" key="37">
    <source>
        <dbReference type="Proteomes" id="UP001152320"/>
    </source>
</evidence>
<dbReference type="SMART" id="SM00829">
    <property type="entry name" value="PKS_ER"/>
    <property type="match status" value="1"/>
</dbReference>
<keyword evidence="13" id="KW-0560">Oxidoreductase</keyword>
<dbReference type="PANTHER" id="PTHR43205">
    <property type="entry name" value="PROSTAGLANDIN REDUCTASE"/>
    <property type="match status" value="1"/>
</dbReference>
<evidence type="ECO:0000256" key="4">
    <source>
        <dbReference type="ARBA" id="ARBA00011981"/>
    </source>
</evidence>
<keyword evidence="11" id="KW-0521">NADP</keyword>
<reference evidence="36" key="1">
    <citation type="submission" date="2021-10" db="EMBL/GenBank/DDBJ databases">
        <title>Tropical sea cucumber genome reveals ecological adaptation and Cuvierian tubules defense mechanism.</title>
        <authorList>
            <person name="Chen T."/>
        </authorList>
    </citation>
    <scope>NUCLEOTIDE SEQUENCE</scope>
    <source>
        <strain evidence="36">Nanhai2018</strain>
        <tissue evidence="36">Muscle</tissue>
    </source>
</reference>
<evidence type="ECO:0000256" key="30">
    <source>
        <dbReference type="ARBA" id="ARBA00048953"/>
    </source>
</evidence>
<evidence type="ECO:0000256" key="32">
    <source>
        <dbReference type="ARBA" id="ARBA00049070"/>
    </source>
</evidence>
<comment type="similarity">
    <text evidence="2">Belongs to the NADP-dependent oxidoreductase L4BD family.</text>
</comment>
<dbReference type="InterPro" id="IPR036291">
    <property type="entry name" value="NAD(P)-bd_dom_sf"/>
</dbReference>
<comment type="catalytic activity">
    <reaction evidence="28">
        <text>4-hydroxynonanal + NADP(+) = (E)-4-hydroxynon-2-enal + NADPH + H(+)</text>
        <dbReference type="Rhea" id="RHEA:64736"/>
        <dbReference type="ChEBI" id="CHEBI:15378"/>
        <dbReference type="ChEBI" id="CHEBI:57783"/>
        <dbReference type="ChEBI" id="CHEBI:58349"/>
        <dbReference type="ChEBI" id="CHEBI:58968"/>
        <dbReference type="ChEBI" id="CHEBI:156112"/>
    </reaction>
    <physiologicalReaction direction="right-to-left" evidence="28">
        <dbReference type="Rhea" id="RHEA:64738"/>
    </physiologicalReaction>
</comment>
<dbReference type="InterPro" id="IPR014190">
    <property type="entry name" value="PTGR1"/>
</dbReference>
<protein>
    <recommendedName>
        <fullName evidence="6">Prostaglandin reductase 1</fullName>
        <ecNumber evidence="4">1.3.1.48</ecNumber>
        <ecNumber evidence="5">1.3.1.74</ecNumber>
    </recommendedName>
    <alternativeName>
        <fullName evidence="19">15-oxoprostaglandin 13-reductase</fullName>
    </alternativeName>
    <alternativeName>
        <fullName evidence="17">Dithiolethione-inducible gene 1 protein</fullName>
    </alternativeName>
    <alternativeName>
        <fullName evidence="16">Leukotriene B4 12-hydroxydehydrogenase</fullName>
    </alternativeName>
    <alternativeName>
        <fullName evidence="18">NAD(P)H-dependent alkenal/one oxidoreductase</fullName>
    </alternativeName>
</protein>
<evidence type="ECO:0000313" key="36">
    <source>
        <dbReference type="EMBL" id="KAJ8033048.1"/>
    </source>
</evidence>
<evidence type="ECO:0000256" key="29">
    <source>
        <dbReference type="ARBA" id="ARBA00048591"/>
    </source>
</evidence>